<evidence type="ECO:0000313" key="1">
    <source>
        <dbReference type="EMBL" id="PIP31694.1"/>
    </source>
</evidence>
<dbReference type="Proteomes" id="UP000230447">
    <property type="component" value="Unassembled WGS sequence"/>
</dbReference>
<dbReference type="AlphaFoldDB" id="A0A2G9ZEV2"/>
<proteinExistence type="predicted"/>
<evidence type="ECO:0000313" key="2">
    <source>
        <dbReference type="Proteomes" id="UP000230447"/>
    </source>
</evidence>
<accession>A0A2G9ZEV2</accession>
<reference evidence="1 2" key="1">
    <citation type="submission" date="2017-09" db="EMBL/GenBank/DDBJ databases">
        <title>Depth-based differentiation of microbial function through sediment-hosted aquifers and enrichment of novel symbionts in the deep terrestrial subsurface.</title>
        <authorList>
            <person name="Probst A.J."/>
            <person name="Ladd B."/>
            <person name="Jarett J.K."/>
            <person name="Geller-Mcgrath D.E."/>
            <person name="Sieber C.M."/>
            <person name="Emerson J.B."/>
            <person name="Anantharaman K."/>
            <person name="Thomas B.C."/>
            <person name="Malmstrom R."/>
            <person name="Stieglmeier M."/>
            <person name="Klingl A."/>
            <person name="Woyke T."/>
            <person name="Ryan C.M."/>
            <person name="Banfield J.F."/>
        </authorList>
    </citation>
    <scope>NUCLEOTIDE SEQUENCE [LARGE SCALE GENOMIC DNA]</scope>
    <source>
        <strain evidence="1">CG23_combo_of_CG06-09_8_20_14_all_37_87_8</strain>
    </source>
</reference>
<protein>
    <submittedName>
        <fullName evidence="1">Uncharacterized protein</fullName>
    </submittedName>
</protein>
<dbReference type="EMBL" id="PCSB01000045">
    <property type="protein sequence ID" value="PIP31694.1"/>
    <property type="molecule type" value="Genomic_DNA"/>
</dbReference>
<organism evidence="1 2">
    <name type="scientific">bacterium (Candidatus Gribaldobacteria) CG23_combo_of_CG06-09_8_20_14_all_37_87_8</name>
    <dbReference type="NCBI Taxonomy" id="2014278"/>
    <lineage>
        <taxon>Bacteria</taxon>
        <taxon>Candidatus Gribaldobacteria</taxon>
    </lineage>
</organism>
<sequence length="74" mass="8276">MNGQILTISPDLVQKIGGMVILPLKEYEKLRQKAAEVFSLKGKRAQELDLLVRDGETEYKAGRCKTIQSLADLD</sequence>
<name>A0A2G9ZEV2_9BACT</name>
<gene>
    <name evidence="1" type="ORF">COX24_02200</name>
</gene>
<comment type="caution">
    <text evidence="1">The sequence shown here is derived from an EMBL/GenBank/DDBJ whole genome shotgun (WGS) entry which is preliminary data.</text>
</comment>